<evidence type="ECO:0000313" key="1">
    <source>
        <dbReference type="EMBL" id="RRT50810.1"/>
    </source>
</evidence>
<dbReference type="Proteomes" id="UP000287651">
    <property type="component" value="Unassembled WGS sequence"/>
</dbReference>
<protein>
    <submittedName>
        <fullName evidence="1">Uncharacterized protein</fullName>
    </submittedName>
</protein>
<sequence>MHRVGVRTMRLGTRQECIESSPRISGACQVDARKFVRRRPRLAGRLSGVAEKLVGSIGKIVRNTPGDRRRKTVRLAAREAEGCRFTRVRSLSLVVMF</sequence>
<reference evidence="1 2" key="1">
    <citation type="journal article" date="2014" name="Agronomy (Basel)">
        <title>A Draft Genome Sequence for Ensete ventricosum, the Drought-Tolerant Tree Against Hunger.</title>
        <authorList>
            <person name="Harrison J."/>
            <person name="Moore K.A."/>
            <person name="Paszkiewicz K."/>
            <person name="Jones T."/>
            <person name="Grant M."/>
            <person name="Ambacheew D."/>
            <person name="Muzemil S."/>
            <person name="Studholme D.J."/>
        </authorList>
    </citation>
    <scope>NUCLEOTIDE SEQUENCE [LARGE SCALE GENOMIC DNA]</scope>
</reference>
<gene>
    <name evidence="1" type="ORF">B296_00037124</name>
</gene>
<evidence type="ECO:0000313" key="2">
    <source>
        <dbReference type="Proteomes" id="UP000287651"/>
    </source>
</evidence>
<dbReference type="EMBL" id="AMZH03012560">
    <property type="protein sequence ID" value="RRT50810.1"/>
    <property type="molecule type" value="Genomic_DNA"/>
</dbReference>
<dbReference type="AlphaFoldDB" id="A0A426YGM6"/>
<proteinExistence type="predicted"/>
<name>A0A426YGM6_ENSVE</name>
<comment type="caution">
    <text evidence="1">The sequence shown here is derived from an EMBL/GenBank/DDBJ whole genome shotgun (WGS) entry which is preliminary data.</text>
</comment>
<accession>A0A426YGM6</accession>
<organism evidence="1 2">
    <name type="scientific">Ensete ventricosum</name>
    <name type="common">Abyssinian banana</name>
    <name type="synonym">Musa ensete</name>
    <dbReference type="NCBI Taxonomy" id="4639"/>
    <lineage>
        <taxon>Eukaryota</taxon>
        <taxon>Viridiplantae</taxon>
        <taxon>Streptophyta</taxon>
        <taxon>Embryophyta</taxon>
        <taxon>Tracheophyta</taxon>
        <taxon>Spermatophyta</taxon>
        <taxon>Magnoliopsida</taxon>
        <taxon>Liliopsida</taxon>
        <taxon>Zingiberales</taxon>
        <taxon>Musaceae</taxon>
        <taxon>Ensete</taxon>
    </lineage>
</organism>